<dbReference type="Pfam" id="PF02518">
    <property type="entry name" value="HATPase_c"/>
    <property type="match status" value="1"/>
</dbReference>
<comment type="catalytic activity">
    <reaction evidence="1">
        <text>ATP + protein L-histidine = ADP + protein N-phospho-L-histidine.</text>
        <dbReference type="EC" id="2.7.13.3"/>
    </reaction>
</comment>
<dbReference type="InterPro" id="IPR036890">
    <property type="entry name" value="HATPase_C_sf"/>
</dbReference>
<dbReference type="Gene3D" id="3.30.565.10">
    <property type="entry name" value="Histidine kinase-like ATPase, C-terminal domain"/>
    <property type="match status" value="1"/>
</dbReference>
<sequence>MKQHRNLILFALMLLLVPLAGEPKFHPFTGDLASFRVSFGSPLFLLFLLWLRNVPFVVSGFSVGLAVTIFRIFLDLWTTTISFSTSLGLHGPTFFYYLTYAACFHIPKFNAALYNKALQIAGWSILAEIAASIAELTMTSIYASSDFNITLSVLIKISAIAFLRCFFILSFFFLTQIYQAETRANQEHQQKQHMLLLISNLYEEVIQLNKSQKNAEAVTRNCYKIYENLQDQATIIDPPKLASEILSIAGQVHEIKKDNQRIYAGLRQLTNNRELKDYMPTTALVDLIIESNRKYAKALQKEITFASHVDPQLPALHVYTVLSLVNNLVANAVEAIEKSGTIELHFTKMADMIKIQISDTGIGISPQKVPLLFKPGYTTKFDSIGNPSTGVGLAYVKHLTEELHGNIIVTVEDKTSFLLSIPLLNLKG</sequence>
<dbReference type="RefSeq" id="WP_091831798.1">
    <property type="nucleotide sequence ID" value="NZ_FNZK01000011.1"/>
</dbReference>
<gene>
    <name evidence="9" type="ORF">SAMN05660742_11117</name>
</gene>
<keyword evidence="4" id="KW-0808">Transferase</keyword>
<dbReference type="GO" id="GO:0004673">
    <property type="term" value="F:protein histidine kinase activity"/>
    <property type="evidence" value="ECO:0007669"/>
    <property type="project" value="UniProtKB-EC"/>
</dbReference>
<evidence type="ECO:0000256" key="1">
    <source>
        <dbReference type="ARBA" id="ARBA00000085"/>
    </source>
</evidence>
<evidence type="ECO:0000256" key="3">
    <source>
        <dbReference type="ARBA" id="ARBA00022553"/>
    </source>
</evidence>
<dbReference type="EMBL" id="FNZK01000011">
    <property type="protein sequence ID" value="SEJ58726.1"/>
    <property type="molecule type" value="Genomic_DNA"/>
</dbReference>
<dbReference type="AlphaFoldDB" id="A0A1H7A1G1"/>
<evidence type="ECO:0000256" key="5">
    <source>
        <dbReference type="ARBA" id="ARBA00022777"/>
    </source>
</evidence>
<dbReference type="PRINTS" id="PR00344">
    <property type="entry name" value="BCTRLSENSOR"/>
</dbReference>
<keyword evidence="10" id="KW-1185">Reference proteome</keyword>
<evidence type="ECO:0000313" key="9">
    <source>
        <dbReference type="EMBL" id="SEJ58726.1"/>
    </source>
</evidence>
<keyword evidence="7" id="KW-0812">Transmembrane</keyword>
<dbReference type="InterPro" id="IPR004358">
    <property type="entry name" value="Sig_transdc_His_kin-like_C"/>
</dbReference>
<accession>A0A1H7A1G1</accession>
<dbReference type="Proteomes" id="UP000199662">
    <property type="component" value="Unassembled WGS sequence"/>
</dbReference>
<dbReference type="InterPro" id="IPR005467">
    <property type="entry name" value="His_kinase_dom"/>
</dbReference>
<dbReference type="PROSITE" id="PS50109">
    <property type="entry name" value="HIS_KIN"/>
    <property type="match status" value="1"/>
</dbReference>
<keyword evidence="3" id="KW-0597">Phosphoprotein</keyword>
<dbReference type="STRING" id="84035.SAMN05660742_11117"/>
<evidence type="ECO:0000313" key="10">
    <source>
        <dbReference type="Proteomes" id="UP000199662"/>
    </source>
</evidence>
<feature type="transmembrane region" description="Helical" evidence="7">
    <location>
        <begin position="149"/>
        <end position="174"/>
    </location>
</feature>
<feature type="domain" description="Histidine kinase" evidence="8">
    <location>
        <begin position="321"/>
        <end position="425"/>
    </location>
</feature>
<dbReference type="PANTHER" id="PTHR44936">
    <property type="entry name" value="SENSOR PROTEIN CREC"/>
    <property type="match status" value="1"/>
</dbReference>
<feature type="transmembrane region" description="Helical" evidence="7">
    <location>
        <begin position="56"/>
        <end position="74"/>
    </location>
</feature>
<keyword evidence="7" id="KW-1133">Transmembrane helix</keyword>
<dbReference type="GO" id="GO:0000160">
    <property type="term" value="P:phosphorelay signal transduction system"/>
    <property type="evidence" value="ECO:0007669"/>
    <property type="project" value="UniProtKB-KW"/>
</dbReference>
<proteinExistence type="predicted"/>
<feature type="transmembrane region" description="Helical" evidence="7">
    <location>
        <begin position="31"/>
        <end position="51"/>
    </location>
</feature>
<dbReference type="InterPro" id="IPR050980">
    <property type="entry name" value="2C_sensor_his_kinase"/>
</dbReference>
<feature type="transmembrane region" description="Helical" evidence="7">
    <location>
        <begin position="94"/>
        <end position="113"/>
    </location>
</feature>
<dbReference type="InterPro" id="IPR003594">
    <property type="entry name" value="HATPase_dom"/>
</dbReference>
<dbReference type="PANTHER" id="PTHR44936:SF9">
    <property type="entry name" value="SENSOR PROTEIN CREC"/>
    <property type="match status" value="1"/>
</dbReference>
<evidence type="ECO:0000256" key="2">
    <source>
        <dbReference type="ARBA" id="ARBA00012438"/>
    </source>
</evidence>
<protein>
    <recommendedName>
        <fullName evidence="2">histidine kinase</fullName>
        <ecNumber evidence="2">2.7.13.3</ecNumber>
    </recommendedName>
</protein>
<evidence type="ECO:0000256" key="6">
    <source>
        <dbReference type="ARBA" id="ARBA00023012"/>
    </source>
</evidence>
<evidence type="ECO:0000256" key="4">
    <source>
        <dbReference type="ARBA" id="ARBA00022679"/>
    </source>
</evidence>
<keyword evidence="6" id="KW-0902">Two-component regulatory system</keyword>
<organism evidence="9 10">
    <name type="scientific">Propionispira arboris</name>
    <dbReference type="NCBI Taxonomy" id="84035"/>
    <lineage>
        <taxon>Bacteria</taxon>
        <taxon>Bacillati</taxon>
        <taxon>Bacillota</taxon>
        <taxon>Negativicutes</taxon>
        <taxon>Selenomonadales</taxon>
        <taxon>Selenomonadaceae</taxon>
        <taxon>Propionispira</taxon>
    </lineage>
</organism>
<feature type="transmembrane region" description="Helical" evidence="7">
    <location>
        <begin position="120"/>
        <end position="143"/>
    </location>
</feature>
<reference evidence="9 10" key="1">
    <citation type="submission" date="2016-10" db="EMBL/GenBank/DDBJ databases">
        <authorList>
            <person name="de Groot N.N."/>
        </authorList>
    </citation>
    <scope>NUCLEOTIDE SEQUENCE [LARGE SCALE GENOMIC DNA]</scope>
    <source>
        <strain evidence="9 10">DSM 2179</strain>
    </source>
</reference>
<name>A0A1H7A1G1_9FIRM</name>
<dbReference type="EC" id="2.7.13.3" evidence="2"/>
<dbReference type="SUPFAM" id="SSF55874">
    <property type="entry name" value="ATPase domain of HSP90 chaperone/DNA topoisomerase II/histidine kinase"/>
    <property type="match status" value="1"/>
</dbReference>
<dbReference type="SMART" id="SM00387">
    <property type="entry name" value="HATPase_c"/>
    <property type="match status" value="1"/>
</dbReference>
<evidence type="ECO:0000256" key="7">
    <source>
        <dbReference type="SAM" id="Phobius"/>
    </source>
</evidence>
<keyword evidence="5 9" id="KW-0418">Kinase</keyword>
<evidence type="ECO:0000259" key="8">
    <source>
        <dbReference type="PROSITE" id="PS50109"/>
    </source>
</evidence>
<keyword evidence="7" id="KW-0472">Membrane</keyword>